<dbReference type="EMBL" id="UINC01142174">
    <property type="protein sequence ID" value="SVD30353.1"/>
    <property type="molecule type" value="Genomic_DNA"/>
</dbReference>
<dbReference type="AlphaFoldDB" id="A0A382U7Z7"/>
<sequence>MDLSLTEQQELLKTTARDFMEREASKDTLLELEETESGYSD</sequence>
<feature type="non-terminal residue" evidence="1">
    <location>
        <position position="41"/>
    </location>
</feature>
<protein>
    <recommendedName>
        <fullName evidence="2">Acyl-CoA dehydrogenase/oxidase N-terminal domain-containing protein</fullName>
    </recommendedName>
</protein>
<organism evidence="1">
    <name type="scientific">marine metagenome</name>
    <dbReference type="NCBI Taxonomy" id="408172"/>
    <lineage>
        <taxon>unclassified sequences</taxon>
        <taxon>metagenomes</taxon>
        <taxon>ecological metagenomes</taxon>
    </lineage>
</organism>
<gene>
    <name evidence="1" type="ORF">METZ01_LOCUS383207</name>
</gene>
<reference evidence="1" key="1">
    <citation type="submission" date="2018-05" db="EMBL/GenBank/DDBJ databases">
        <authorList>
            <person name="Lanie J.A."/>
            <person name="Ng W.-L."/>
            <person name="Kazmierczak K.M."/>
            <person name="Andrzejewski T.M."/>
            <person name="Davidsen T.M."/>
            <person name="Wayne K.J."/>
            <person name="Tettelin H."/>
            <person name="Glass J.I."/>
            <person name="Rusch D."/>
            <person name="Podicherti R."/>
            <person name="Tsui H.-C.T."/>
            <person name="Winkler M.E."/>
        </authorList>
    </citation>
    <scope>NUCLEOTIDE SEQUENCE</scope>
</reference>
<proteinExistence type="predicted"/>
<accession>A0A382U7Z7</accession>
<name>A0A382U7Z7_9ZZZZ</name>
<evidence type="ECO:0008006" key="2">
    <source>
        <dbReference type="Google" id="ProtNLM"/>
    </source>
</evidence>
<evidence type="ECO:0000313" key="1">
    <source>
        <dbReference type="EMBL" id="SVD30353.1"/>
    </source>
</evidence>